<evidence type="ECO:0000313" key="1">
    <source>
        <dbReference type="EMBL" id="MPC22934.1"/>
    </source>
</evidence>
<dbReference type="Proteomes" id="UP000324222">
    <property type="component" value="Unassembled WGS sequence"/>
</dbReference>
<keyword evidence="2" id="KW-1185">Reference proteome</keyword>
<sequence length="65" mass="7478">MKIRNVVRVQVLVSHSPPLVDSQESHQEKSYKDIFMDGDWSSAFSPPLLIYPSPAFTYSMYKSKL</sequence>
<evidence type="ECO:0000313" key="2">
    <source>
        <dbReference type="Proteomes" id="UP000324222"/>
    </source>
</evidence>
<organism evidence="1 2">
    <name type="scientific">Portunus trituberculatus</name>
    <name type="common">Swimming crab</name>
    <name type="synonym">Neptunus trituberculatus</name>
    <dbReference type="NCBI Taxonomy" id="210409"/>
    <lineage>
        <taxon>Eukaryota</taxon>
        <taxon>Metazoa</taxon>
        <taxon>Ecdysozoa</taxon>
        <taxon>Arthropoda</taxon>
        <taxon>Crustacea</taxon>
        <taxon>Multicrustacea</taxon>
        <taxon>Malacostraca</taxon>
        <taxon>Eumalacostraca</taxon>
        <taxon>Eucarida</taxon>
        <taxon>Decapoda</taxon>
        <taxon>Pleocyemata</taxon>
        <taxon>Brachyura</taxon>
        <taxon>Eubrachyura</taxon>
        <taxon>Portunoidea</taxon>
        <taxon>Portunidae</taxon>
        <taxon>Portuninae</taxon>
        <taxon>Portunus</taxon>
    </lineage>
</organism>
<accession>A0A5B7DPH4</accession>
<protein>
    <submittedName>
        <fullName evidence="1">Uncharacterized protein</fullName>
    </submittedName>
</protein>
<name>A0A5B7DPH4_PORTR</name>
<proteinExistence type="predicted"/>
<gene>
    <name evidence="1" type="ORF">E2C01_015963</name>
</gene>
<reference evidence="1 2" key="1">
    <citation type="submission" date="2019-05" db="EMBL/GenBank/DDBJ databases">
        <title>Another draft genome of Portunus trituberculatus and its Hox gene families provides insights of decapod evolution.</title>
        <authorList>
            <person name="Jeong J.-H."/>
            <person name="Song I."/>
            <person name="Kim S."/>
            <person name="Choi T."/>
            <person name="Kim D."/>
            <person name="Ryu S."/>
            <person name="Kim W."/>
        </authorList>
    </citation>
    <scope>NUCLEOTIDE SEQUENCE [LARGE SCALE GENOMIC DNA]</scope>
    <source>
        <tissue evidence="1">Muscle</tissue>
    </source>
</reference>
<dbReference type="EMBL" id="VSRR010001145">
    <property type="protein sequence ID" value="MPC22934.1"/>
    <property type="molecule type" value="Genomic_DNA"/>
</dbReference>
<dbReference type="AlphaFoldDB" id="A0A5B7DPH4"/>
<comment type="caution">
    <text evidence="1">The sequence shown here is derived from an EMBL/GenBank/DDBJ whole genome shotgun (WGS) entry which is preliminary data.</text>
</comment>